<evidence type="ECO:0000313" key="7">
    <source>
        <dbReference type="EMBL" id="GEP56825.1"/>
    </source>
</evidence>
<reference evidence="7 8" key="1">
    <citation type="submission" date="2019-07" db="EMBL/GenBank/DDBJ databases">
        <title>Whole genome shotgun sequence of Reyranella soli NBRC 108950.</title>
        <authorList>
            <person name="Hosoyama A."/>
            <person name="Uohara A."/>
            <person name="Ohji S."/>
            <person name="Ichikawa N."/>
        </authorList>
    </citation>
    <scope>NUCLEOTIDE SEQUENCE [LARGE SCALE GENOMIC DNA]</scope>
    <source>
        <strain evidence="7 8">NBRC 108950</strain>
    </source>
</reference>
<evidence type="ECO:0000256" key="3">
    <source>
        <dbReference type="ARBA" id="ARBA00022723"/>
    </source>
</evidence>
<dbReference type="AlphaFoldDB" id="A0A512ND14"/>
<dbReference type="Pfam" id="PF00149">
    <property type="entry name" value="Metallophos"/>
    <property type="match status" value="1"/>
</dbReference>
<dbReference type="GO" id="GO:0008758">
    <property type="term" value="F:UDP-2,3-diacylglucosamine hydrolase activity"/>
    <property type="evidence" value="ECO:0007669"/>
    <property type="project" value="TreeGrafter"/>
</dbReference>
<keyword evidence="4" id="KW-0472">Membrane</keyword>
<accession>A0A512ND14</accession>
<dbReference type="EMBL" id="BKAJ01000071">
    <property type="protein sequence ID" value="GEP56825.1"/>
    <property type="molecule type" value="Genomic_DNA"/>
</dbReference>
<dbReference type="PANTHER" id="PTHR34990:SF2">
    <property type="entry name" value="BLL8164 PROTEIN"/>
    <property type="match status" value="1"/>
</dbReference>
<evidence type="ECO:0000256" key="4">
    <source>
        <dbReference type="ARBA" id="ARBA00023136"/>
    </source>
</evidence>
<organism evidence="7 8">
    <name type="scientific">Reyranella soli</name>
    <dbReference type="NCBI Taxonomy" id="1230389"/>
    <lineage>
        <taxon>Bacteria</taxon>
        <taxon>Pseudomonadati</taxon>
        <taxon>Pseudomonadota</taxon>
        <taxon>Alphaproteobacteria</taxon>
        <taxon>Hyphomicrobiales</taxon>
        <taxon>Reyranellaceae</taxon>
        <taxon>Reyranella</taxon>
    </lineage>
</organism>
<evidence type="ECO:0000256" key="5">
    <source>
        <dbReference type="ARBA" id="ARBA00023211"/>
    </source>
</evidence>
<dbReference type="GO" id="GO:0046872">
    <property type="term" value="F:metal ion binding"/>
    <property type="evidence" value="ECO:0007669"/>
    <property type="project" value="UniProtKB-KW"/>
</dbReference>
<dbReference type="CDD" id="cd07398">
    <property type="entry name" value="MPP_YbbF-LpxH"/>
    <property type="match status" value="1"/>
</dbReference>
<keyword evidence="7" id="KW-0378">Hydrolase</keyword>
<dbReference type="RefSeq" id="WP_147151134.1">
    <property type="nucleotide sequence ID" value="NZ_BKAJ01000071.1"/>
</dbReference>
<dbReference type="OrthoDB" id="9802481at2"/>
<dbReference type="InterPro" id="IPR004843">
    <property type="entry name" value="Calcineurin-like_PHP"/>
</dbReference>
<protein>
    <submittedName>
        <fullName evidence="7">UDP-2,3-diacylglucosamine hydrolase</fullName>
    </submittedName>
</protein>
<dbReference type="GO" id="GO:0009245">
    <property type="term" value="P:lipid A biosynthetic process"/>
    <property type="evidence" value="ECO:0007669"/>
    <property type="project" value="TreeGrafter"/>
</dbReference>
<dbReference type="InterPro" id="IPR043461">
    <property type="entry name" value="LpxH-like"/>
</dbReference>
<dbReference type="Gene3D" id="3.60.21.10">
    <property type="match status" value="1"/>
</dbReference>
<evidence type="ECO:0000313" key="8">
    <source>
        <dbReference type="Proteomes" id="UP000321058"/>
    </source>
</evidence>
<dbReference type="Proteomes" id="UP000321058">
    <property type="component" value="Unassembled WGS sequence"/>
</dbReference>
<evidence type="ECO:0000259" key="6">
    <source>
        <dbReference type="Pfam" id="PF00149"/>
    </source>
</evidence>
<comment type="caution">
    <text evidence="7">The sequence shown here is derived from an EMBL/GenBank/DDBJ whole genome shotgun (WGS) entry which is preliminary data.</text>
</comment>
<keyword evidence="8" id="KW-1185">Reference proteome</keyword>
<keyword evidence="1" id="KW-1003">Cell membrane</keyword>
<dbReference type="InterPro" id="IPR029052">
    <property type="entry name" value="Metallo-depent_PP-like"/>
</dbReference>
<keyword evidence="5" id="KW-0464">Manganese</keyword>
<proteinExistence type="predicted"/>
<dbReference type="FunFam" id="3.60.21.10:FF:000029">
    <property type="entry name" value="UDP-2,3-diacylglucosamine hydrolase"/>
    <property type="match status" value="1"/>
</dbReference>
<keyword evidence="2" id="KW-0997">Cell inner membrane</keyword>
<dbReference type="SUPFAM" id="SSF56300">
    <property type="entry name" value="Metallo-dependent phosphatases"/>
    <property type="match status" value="1"/>
</dbReference>
<dbReference type="PANTHER" id="PTHR34990">
    <property type="entry name" value="UDP-2,3-DIACYLGLUCOSAMINE HYDROLASE-RELATED"/>
    <property type="match status" value="1"/>
</dbReference>
<evidence type="ECO:0000256" key="1">
    <source>
        <dbReference type="ARBA" id="ARBA00022475"/>
    </source>
</evidence>
<gene>
    <name evidence="7" type="ORF">RSO01_39910</name>
</gene>
<keyword evidence="3" id="KW-0479">Metal-binding</keyword>
<name>A0A512ND14_9HYPH</name>
<sequence>MTVIERHQPARHRAIFLSDIHLGTRGCQAELLLDFLKRNESETLYLVGDIVDGWRLKRWWYWPQAHNDVVQKIMRKARKGTNVIYIPGNHDEAARQYCQLTFGDVKVEEEAIHTQPDGRKLLIIHGDQFDGIVRYARWLAILGDWAYSVALRINTTFNWARRKLGLPYWSLSAYLKHRVKNAVQFIDNYEHAVASEARRRGVDGVVCGHIHHAEIRTIDGILYCNDGDWVESCTALVEDFDGRLRIVRWAEEVARRDAMLPQLAPVRLAAE</sequence>
<dbReference type="GO" id="GO:0016020">
    <property type="term" value="C:membrane"/>
    <property type="evidence" value="ECO:0007669"/>
    <property type="project" value="GOC"/>
</dbReference>
<feature type="domain" description="Calcineurin-like phosphoesterase" evidence="6">
    <location>
        <begin position="13"/>
        <end position="212"/>
    </location>
</feature>
<evidence type="ECO:0000256" key="2">
    <source>
        <dbReference type="ARBA" id="ARBA00022519"/>
    </source>
</evidence>